<keyword evidence="1" id="KW-0812">Transmembrane</keyword>
<dbReference type="AlphaFoldDB" id="A0ABC8LR44"/>
<reference evidence="2 3" key="1">
    <citation type="submission" date="2022-03" db="EMBL/GenBank/DDBJ databases">
        <authorList>
            <person name="Macdonald S."/>
            <person name="Ahmed S."/>
            <person name="Newling K."/>
        </authorList>
    </citation>
    <scope>NUCLEOTIDE SEQUENCE [LARGE SCALE GENOMIC DNA]</scope>
</reference>
<organism evidence="2 3">
    <name type="scientific">Eruca vesicaria subsp. sativa</name>
    <name type="common">Garden rocket</name>
    <name type="synonym">Eruca sativa</name>
    <dbReference type="NCBI Taxonomy" id="29727"/>
    <lineage>
        <taxon>Eukaryota</taxon>
        <taxon>Viridiplantae</taxon>
        <taxon>Streptophyta</taxon>
        <taxon>Embryophyta</taxon>
        <taxon>Tracheophyta</taxon>
        <taxon>Spermatophyta</taxon>
        <taxon>Magnoliopsida</taxon>
        <taxon>eudicotyledons</taxon>
        <taxon>Gunneridae</taxon>
        <taxon>Pentapetalae</taxon>
        <taxon>rosids</taxon>
        <taxon>malvids</taxon>
        <taxon>Brassicales</taxon>
        <taxon>Brassicaceae</taxon>
        <taxon>Brassiceae</taxon>
        <taxon>Eruca</taxon>
    </lineage>
</organism>
<feature type="transmembrane region" description="Helical" evidence="1">
    <location>
        <begin position="63"/>
        <end position="82"/>
    </location>
</feature>
<keyword evidence="1" id="KW-0472">Membrane</keyword>
<evidence type="ECO:0000256" key="1">
    <source>
        <dbReference type="SAM" id="Phobius"/>
    </source>
</evidence>
<accession>A0ABC8LR44</accession>
<comment type="caution">
    <text evidence="2">The sequence shown here is derived from an EMBL/GenBank/DDBJ whole genome shotgun (WGS) entry which is preliminary data.</text>
</comment>
<proteinExistence type="predicted"/>
<evidence type="ECO:0000313" key="2">
    <source>
        <dbReference type="EMBL" id="CAH8386291.1"/>
    </source>
</evidence>
<sequence>MQDLYKVKEVLAYLLNFELIFFSSIFATIVFLVGLFTTGEHHVLKAQLLGVLFFDSGKDDLDYYKGATIVSDLLSAVSYFYTLRKEKGTATRPPAS</sequence>
<dbReference type="EMBL" id="CAKOAT010707375">
    <property type="protein sequence ID" value="CAH8386291.1"/>
    <property type="molecule type" value="Genomic_DNA"/>
</dbReference>
<evidence type="ECO:0000313" key="3">
    <source>
        <dbReference type="Proteomes" id="UP001642260"/>
    </source>
</evidence>
<dbReference type="Proteomes" id="UP001642260">
    <property type="component" value="Unassembled WGS sequence"/>
</dbReference>
<gene>
    <name evidence="2" type="ORF">ERUC_LOCUS38774</name>
</gene>
<keyword evidence="3" id="KW-1185">Reference proteome</keyword>
<keyword evidence="1" id="KW-1133">Transmembrane helix</keyword>
<protein>
    <submittedName>
        <fullName evidence="2">Uncharacterized protein</fullName>
    </submittedName>
</protein>
<feature type="transmembrane region" description="Helical" evidence="1">
    <location>
        <begin position="12"/>
        <end position="36"/>
    </location>
</feature>
<name>A0ABC8LR44_ERUVS</name>